<dbReference type="AlphaFoldDB" id="A0A1X1ZHG7"/>
<organism evidence="1 2">
    <name type="scientific">Mycobacterium palustre</name>
    <dbReference type="NCBI Taxonomy" id="153971"/>
    <lineage>
        <taxon>Bacteria</taxon>
        <taxon>Bacillati</taxon>
        <taxon>Actinomycetota</taxon>
        <taxon>Actinomycetes</taxon>
        <taxon>Mycobacteriales</taxon>
        <taxon>Mycobacteriaceae</taxon>
        <taxon>Mycobacterium</taxon>
        <taxon>Mycobacterium simiae complex</taxon>
    </lineage>
</organism>
<sequence>MGLSTRFGTTPHTVFADAGLGAPRLTRGTPSGTAADADMLACAAAVRRLVSPAAEDGGFAIDGLDIDEFVPRFR</sequence>
<reference evidence="1 2" key="1">
    <citation type="submission" date="2016-01" db="EMBL/GenBank/DDBJ databases">
        <title>The new phylogeny of the genus Mycobacterium.</title>
        <authorList>
            <person name="Tarcisio F."/>
            <person name="Conor M."/>
            <person name="Antonella G."/>
            <person name="Elisabetta G."/>
            <person name="Giulia F.S."/>
            <person name="Sara T."/>
            <person name="Anna F."/>
            <person name="Clotilde B."/>
            <person name="Roberto B."/>
            <person name="Veronica D.S."/>
            <person name="Fabio R."/>
            <person name="Monica P."/>
            <person name="Olivier J."/>
            <person name="Enrico T."/>
            <person name="Nicola S."/>
        </authorList>
    </citation>
    <scope>NUCLEOTIDE SEQUENCE [LARGE SCALE GENOMIC DNA]</scope>
    <source>
        <strain evidence="1 2">DSM 44572</strain>
    </source>
</reference>
<dbReference type="Proteomes" id="UP000193529">
    <property type="component" value="Unassembled WGS sequence"/>
</dbReference>
<dbReference type="EMBL" id="LQPJ01000112">
    <property type="protein sequence ID" value="ORW22756.1"/>
    <property type="molecule type" value="Genomic_DNA"/>
</dbReference>
<name>A0A1X1ZHG7_9MYCO</name>
<proteinExistence type="predicted"/>
<dbReference type="OrthoDB" id="7032234at2"/>
<gene>
    <name evidence="1" type="ORF">AWC19_13040</name>
</gene>
<dbReference type="RefSeq" id="WP_085079334.1">
    <property type="nucleotide sequence ID" value="NZ_LQPJ01000112.1"/>
</dbReference>
<evidence type="ECO:0000313" key="1">
    <source>
        <dbReference type="EMBL" id="ORW22756.1"/>
    </source>
</evidence>
<dbReference type="STRING" id="153971.AWC19_13040"/>
<comment type="caution">
    <text evidence="1">The sequence shown here is derived from an EMBL/GenBank/DDBJ whole genome shotgun (WGS) entry which is preliminary data.</text>
</comment>
<accession>A0A1X1ZHG7</accession>
<evidence type="ECO:0000313" key="2">
    <source>
        <dbReference type="Proteomes" id="UP000193529"/>
    </source>
</evidence>
<protein>
    <submittedName>
        <fullName evidence="1">Uncharacterized protein</fullName>
    </submittedName>
</protein>
<keyword evidence="2" id="KW-1185">Reference proteome</keyword>